<dbReference type="Pfam" id="PF08671">
    <property type="entry name" value="SinI"/>
    <property type="match status" value="1"/>
</dbReference>
<dbReference type="GO" id="GO:0006355">
    <property type="term" value="P:regulation of DNA-templated transcription"/>
    <property type="evidence" value="ECO:0007669"/>
    <property type="project" value="InterPro"/>
</dbReference>
<sequence length="49" mass="5722">MGEGKLEEKVIDNTLLDSEWVELIKEAKELGMSKREVRNFLNKSLEENK</sequence>
<gene>
    <name evidence="2" type="primary">sinI</name>
    <name evidence="2" type="ORF">D8M06_04760</name>
</gene>
<organism evidence="2 3">
    <name type="scientific">Oceanobacillus halophilus</name>
    <dbReference type="NCBI Taxonomy" id="930130"/>
    <lineage>
        <taxon>Bacteria</taxon>
        <taxon>Bacillati</taxon>
        <taxon>Bacillota</taxon>
        <taxon>Bacilli</taxon>
        <taxon>Bacillales</taxon>
        <taxon>Bacillaceae</taxon>
        <taxon>Oceanobacillus</taxon>
    </lineage>
</organism>
<dbReference type="InterPro" id="IPR036281">
    <property type="entry name" value="SinR/SinI_dimer_dom_sf"/>
</dbReference>
<dbReference type="GO" id="GO:0003677">
    <property type="term" value="F:DNA binding"/>
    <property type="evidence" value="ECO:0007669"/>
    <property type="project" value="UniProtKB-KW"/>
</dbReference>
<dbReference type="GO" id="GO:0046983">
    <property type="term" value="F:protein dimerization activity"/>
    <property type="evidence" value="ECO:0007669"/>
    <property type="project" value="InterPro"/>
</dbReference>
<name>A0A495A8I9_9BACI</name>
<proteinExistence type="predicted"/>
<evidence type="ECO:0000313" key="2">
    <source>
        <dbReference type="EMBL" id="RKQ35884.1"/>
    </source>
</evidence>
<comment type="caution">
    <text evidence="2">The sequence shown here is derived from an EMBL/GenBank/DDBJ whole genome shotgun (WGS) entry which is preliminary data.</text>
</comment>
<keyword evidence="2" id="KW-0238">DNA-binding</keyword>
<dbReference type="SUPFAM" id="SSF47406">
    <property type="entry name" value="SinR repressor dimerisation domain-like"/>
    <property type="match status" value="1"/>
</dbReference>
<protein>
    <submittedName>
        <fullName evidence="2">DNA-binding anti-repressor SinI</fullName>
    </submittedName>
</protein>
<dbReference type="InterPro" id="IPR010981">
    <property type="entry name" value="SinR/SinI_dimer_dom"/>
</dbReference>
<evidence type="ECO:0000313" key="3">
    <source>
        <dbReference type="Proteomes" id="UP000269301"/>
    </source>
</evidence>
<evidence type="ECO:0000259" key="1">
    <source>
        <dbReference type="PROSITE" id="PS51500"/>
    </source>
</evidence>
<dbReference type="OrthoDB" id="2973152at2"/>
<feature type="domain" description="Sin" evidence="1">
    <location>
        <begin position="7"/>
        <end position="45"/>
    </location>
</feature>
<accession>A0A495A8I9</accession>
<dbReference type="PROSITE" id="PS51500">
    <property type="entry name" value="SIN"/>
    <property type="match status" value="1"/>
</dbReference>
<keyword evidence="3" id="KW-1185">Reference proteome</keyword>
<dbReference type="EMBL" id="RBZP01000002">
    <property type="protein sequence ID" value="RKQ35884.1"/>
    <property type="molecule type" value="Genomic_DNA"/>
</dbReference>
<reference evidence="2 3" key="1">
    <citation type="journal article" date="2016" name="Int. J. Syst. Evol. Microbiol.">
        <title>Oceanobacillus halophilus sp. nov., a novel moderately halophilic bacterium from a hypersaline lake.</title>
        <authorList>
            <person name="Amoozegar M.A."/>
            <person name="Bagheri M."/>
            <person name="Makhdoumi A."/>
            <person name="Nikou M.M."/>
            <person name="Fazeli S.A.S."/>
            <person name="Schumann P."/>
            <person name="Sproer C."/>
            <person name="Sanchez-Porro C."/>
            <person name="Ventosa A."/>
        </authorList>
    </citation>
    <scope>NUCLEOTIDE SEQUENCE [LARGE SCALE GENOMIC DNA]</scope>
    <source>
        <strain evidence="2 3">DSM 23996</strain>
    </source>
</reference>
<dbReference type="Proteomes" id="UP000269301">
    <property type="component" value="Unassembled WGS sequence"/>
</dbReference>
<dbReference type="AlphaFoldDB" id="A0A495A8I9"/>